<dbReference type="eggNOG" id="ENOG5032953">
    <property type="taxonomic scope" value="Bacteria"/>
</dbReference>
<accession>Q07N14</accession>
<sequence length="94" mass="10495">MPVFKYFTIVGSALLALLLVSDALFGESQRERRFDPSFYDSATYAPRAAAIAADERYFTADVTPAERVAEVFGQFTVNDGKRTKRYSSLSSVIR</sequence>
<gene>
    <name evidence="1" type="ordered locus">RPE_2733</name>
</gene>
<organism evidence="1">
    <name type="scientific">Rhodopseudomonas palustris (strain BisA53)</name>
    <dbReference type="NCBI Taxonomy" id="316055"/>
    <lineage>
        <taxon>Bacteria</taxon>
        <taxon>Pseudomonadati</taxon>
        <taxon>Pseudomonadota</taxon>
        <taxon>Alphaproteobacteria</taxon>
        <taxon>Hyphomicrobiales</taxon>
        <taxon>Nitrobacteraceae</taxon>
        <taxon>Rhodopseudomonas</taxon>
    </lineage>
</organism>
<protein>
    <submittedName>
        <fullName evidence="1">Uncharacterized protein</fullName>
    </submittedName>
</protein>
<evidence type="ECO:0000313" key="1">
    <source>
        <dbReference type="EMBL" id="ABJ06670.1"/>
    </source>
</evidence>
<name>Q07N14_RHOP5</name>
<dbReference type="KEGG" id="rpe:RPE_2733"/>
<reference evidence="1" key="1">
    <citation type="submission" date="2006-09" db="EMBL/GenBank/DDBJ databases">
        <title>Complete sequence of Rhodopseudomonas palustris BisA53.</title>
        <authorList>
            <consortium name="US DOE Joint Genome Institute"/>
            <person name="Copeland A."/>
            <person name="Lucas S."/>
            <person name="Lapidus A."/>
            <person name="Barry K."/>
            <person name="Detter J.C."/>
            <person name="Glavina del Rio T."/>
            <person name="Hammon N."/>
            <person name="Israni S."/>
            <person name="Dalin E."/>
            <person name="Tice H."/>
            <person name="Pitluck S."/>
            <person name="Chain P."/>
            <person name="Malfatti S."/>
            <person name="Shin M."/>
            <person name="Vergez L."/>
            <person name="Schmutz J."/>
            <person name="Larimer F."/>
            <person name="Land M."/>
            <person name="Hauser L."/>
            <person name="Pelletier D.A."/>
            <person name="Kyrpides N."/>
            <person name="Kim E."/>
            <person name="Harwood C.S."/>
            <person name="Oda Y."/>
            <person name="Richardson P."/>
        </authorList>
    </citation>
    <scope>NUCLEOTIDE SEQUENCE [LARGE SCALE GENOMIC DNA]</scope>
    <source>
        <strain evidence="1">BisA53</strain>
    </source>
</reference>
<dbReference type="EMBL" id="CP000463">
    <property type="protein sequence ID" value="ABJ06670.1"/>
    <property type="molecule type" value="Genomic_DNA"/>
</dbReference>
<dbReference type="HOGENOM" id="CLU_2411262_0_0_5"/>
<dbReference type="OrthoDB" id="8141052at2"/>
<proteinExistence type="predicted"/>
<dbReference type="AlphaFoldDB" id="Q07N14"/>